<sequence>MSAITIRTKLQPGDLSYIAYIHSTLYADECHYGLGFEAYVLRGLSTFAEDYDADKDCVWMVEQEGKMVGCLIAVMQRDALQLRYYLLLPDYRGQGIGKLLMEHFIAHMRDKGFGKAFLWTTNEQQGAISLYTKFGFLLTEKKPSTAFGKPLMELRYDLVLAQQGKVMQI</sequence>
<evidence type="ECO:0000259" key="2">
    <source>
        <dbReference type="PROSITE" id="PS51186"/>
    </source>
</evidence>
<keyword evidence="1" id="KW-0808">Transferase</keyword>
<dbReference type="PANTHER" id="PTHR13947">
    <property type="entry name" value="GNAT FAMILY N-ACETYLTRANSFERASE"/>
    <property type="match status" value="1"/>
</dbReference>
<dbReference type="InterPro" id="IPR050769">
    <property type="entry name" value="NAT_camello-type"/>
</dbReference>
<dbReference type="PROSITE" id="PS51186">
    <property type="entry name" value="GNAT"/>
    <property type="match status" value="1"/>
</dbReference>
<proteinExistence type="predicted"/>
<evidence type="ECO:0000313" key="4">
    <source>
        <dbReference type="Proteomes" id="UP001501411"/>
    </source>
</evidence>
<dbReference type="Pfam" id="PF00583">
    <property type="entry name" value="Acetyltransf_1"/>
    <property type="match status" value="1"/>
</dbReference>
<dbReference type="InterPro" id="IPR000182">
    <property type="entry name" value="GNAT_dom"/>
</dbReference>
<evidence type="ECO:0000313" key="3">
    <source>
        <dbReference type="EMBL" id="GAA4807724.1"/>
    </source>
</evidence>
<dbReference type="Gene3D" id="3.40.630.30">
    <property type="match status" value="1"/>
</dbReference>
<reference evidence="4" key="1">
    <citation type="journal article" date="2019" name="Int. J. Syst. Evol. Microbiol.">
        <title>The Global Catalogue of Microorganisms (GCM) 10K type strain sequencing project: providing services to taxonomists for standard genome sequencing and annotation.</title>
        <authorList>
            <consortium name="The Broad Institute Genomics Platform"/>
            <consortium name="The Broad Institute Genome Sequencing Center for Infectious Disease"/>
            <person name="Wu L."/>
            <person name="Ma J."/>
        </authorList>
    </citation>
    <scope>NUCLEOTIDE SEQUENCE [LARGE SCALE GENOMIC DNA]</scope>
    <source>
        <strain evidence="4">JCM 18200</strain>
    </source>
</reference>
<dbReference type="RefSeq" id="WP_345235106.1">
    <property type="nucleotide sequence ID" value="NZ_BAABIQ010000044.1"/>
</dbReference>
<organism evidence="3 4">
    <name type="scientific">Olivibacter ginsenosidimutans</name>
    <dbReference type="NCBI Taxonomy" id="1176537"/>
    <lineage>
        <taxon>Bacteria</taxon>
        <taxon>Pseudomonadati</taxon>
        <taxon>Bacteroidota</taxon>
        <taxon>Sphingobacteriia</taxon>
        <taxon>Sphingobacteriales</taxon>
        <taxon>Sphingobacteriaceae</taxon>
        <taxon>Olivibacter</taxon>
    </lineage>
</organism>
<comment type="caution">
    <text evidence="3">The sequence shown here is derived from an EMBL/GenBank/DDBJ whole genome shotgun (WGS) entry which is preliminary data.</text>
</comment>
<evidence type="ECO:0000256" key="1">
    <source>
        <dbReference type="ARBA" id="ARBA00022679"/>
    </source>
</evidence>
<dbReference type="PANTHER" id="PTHR13947:SF37">
    <property type="entry name" value="LD18367P"/>
    <property type="match status" value="1"/>
</dbReference>
<dbReference type="Proteomes" id="UP001501411">
    <property type="component" value="Unassembled WGS sequence"/>
</dbReference>
<dbReference type="SUPFAM" id="SSF55729">
    <property type="entry name" value="Acyl-CoA N-acyltransferases (Nat)"/>
    <property type="match status" value="1"/>
</dbReference>
<dbReference type="EMBL" id="BAABIQ010000044">
    <property type="protein sequence ID" value="GAA4807724.1"/>
    <property type="molecule type" value="Genomic_DNA"/>
</dbReference>
<dbReference type="InterPro" id="IPR016181">
    <property type="entry name" value="Acyl_CoA_acyltransferase"/>
</dbReference>
<gene>
    <name evidence="3" type="ORF">GCM10023231_41190</name>
</gene>
<keyword evidence="4" id="KW-1185">Reference proteome</keyword>
<protein>
    <recommendedName>
        <fullName evidence="2">N-acetyltransferase domain-containing protein</fullName>
    </recommendedName>
</protein>
<feature type="domain" description="N-acetyltransferase" evidence="2">
    <location>
        <begin position="4"/>
        <end position="157"/>
    </location>
</feature>
<accession>A0ABP9CH52</accession>
<dbReference type="CDD" id="cd04301">
    <property type="entry name" value="NAT_SF"/>
    <property type="match status" value="1"/>
</dbReference>
<name>A0ABP9CH52_9SPHI</name>